<gene>
    <name evidence="2" type="ORF">AVDCRST_MAG95-2108</name>
</gene>
<feature type="region of interest" description="Disordered" evidence="1">
    <location>
        <begin position="28"/>
        <end position="51"/>
    </location>
</feature>
<name>A0A6J4ILV0_9BACT</name>
<accession>A0A6J4ILV0</accession>
<organism evidence="2">
    <name type="scientific">uncultured Adhaeribacter sp</name>
    <dbReference type="NCBI Taxonomy" id="448109"/>
    <lineage>
        <taxon>Bacteria</taxon>
        <taxon>Pseudomonadati</taxon>
        <taxon>Bacteroidota</taxon>
        <taxon>Cytophagia</taxon>
        <taxon>Cytophagales</taxon>
        <taxon>Hymenobacteraceae</taxon>
        <taxon>Adhaeribacter</taxon>
        <taxon>environmental samples</taxon>
    </lineage>
</organism>
<proteinExistence type="predicted"/>
<reference evidence="2" key="1">
    <citation type="submission" date="2020-02" db="EMBL/GenBank/DDBJ databases">
        <authorList>
            <person name="Meier V. D."/>
        </authorList>
    </citation>
    <scope>NUCLEOTIDE SEQUENCE</scope>
    <source>
        <strain evidence="2">AVDCRST_MAG95</strain>
    </source>
</reference>
<dbReference type="AlphaFoldDB" id="A0A6J4ILV0"/>
<dbReference type="EMBL" id="CADCTJ010000661">
    <property type="protein sequence ID" value="CAA9256143.1"/>
    <property type="molecule type" value="Genomic_DNA"/>
</dbReference>
<sequence>MKKLFVAGVVCLVSLASCKSGTCPAYSNTKPAQSHATEMANATPATDKDRI</sequence>
<evidence type="ECO:0000256" key="1">
    <source>
        <dbReference type="SAM" id="MobiDB-lite"/>
    </source>
</evidence>
<evidence type="ECO:0000313" key="2">
    <source>
        <dbReference type="EMBL" id="CAA9256143.1"/>
    </source>
</evidence>
<dbReference type="PROSITE" id="PS51257">
    <property type="entry name" value="PROKAR_LIPOPROTEIN"/>
    <property type="match status" value="1"/>
</dbReference>
<protein>
    <submittedName>
        <fullName evidence="2">Uncharacterized protein</fullName>
    </submittedName>
</protein>